<feature type="non-terminal residue" evidence="2">
    <location>
        <position position="98"/>
    </location>
</feature>
<feature type="compositionally biased region" description="Low complexity" evidence="1">
    <location>
        <begin position="71"/>
        <end position="87"/>
    </location>
</feature>
<reference evidence="2 3" key="1">
    <citation type="journal article" date="2012" name="Genome Biol.">
        <title>Genome and low-iron response of an oceanic diatom adapted to chronic iron limitation.</title>
        <authorList>
            <person name="Lommer M."/>
            <person name="Specht M."/>
            <person name="Roy A.S."/>
            <person name="Kraemer L."/>
            <person name="Andreson R."/>
            <person name="Gutowska M.A."/>
            <person name="Wolf J."/>
            <person name="Bergner S.V."/>
            <person name="Schilhabel M.B."/>
            <person name="Klostermeier U.C."/>
            <person name="Beiko R.G."/>
            <person name="Rosenstiel P."/>
            <person name="Hippler M."/>
            <person name="Laroche J."/>
        </authorList>
    </citation>
    <scope>NUCLEOTIDE SEQUENCE [LARGE SCALE GENOMIC DNA]</scope>
    <source>
        <strain evidence="2 3">CCMP1005</strain>
    </source>
</reference>
<keyword evidence="3" id="KW-1185">Reference proteome</keyword>
<protein>
    <submittedName>
        <fullName evidence="2">Uncharacterized protein</fullName>
    </submittedName>
</protein>
<evidence type="ECO:0000256" key="1">
    <source>
        <dbReference type="SAM" id="MobiDB-lite"/>
    </source>
</evidence>
<organism evidence="2 3">
    <name type="scientific">Thalassiosira oceanica</name>
    <name type="common">Marine diatom</name>
    <dbReference type="NCBI Taxonomy" id="159749"/>
    <lineage>
        <taxon>Eukaryota</taxon>
        <taxon>Sar</taxon>
        <taxon>Stramenopiles</taxon>
        <taxon>Ochrophyta</taxon>
        <taxon>Bacillariophyta</taxon>
        <taxon>Coscinodiscophyceae</taxon>
        <taxon>Thalassiosirophycidae</taxon>
        <taxon>Thalassiosirales</taxon>
        <taxon>Thalassiosiraceae</taxon>
        <taxon>Thalassiosira</taxon>
    </lineage>
</organism>
<comment type="caution">
    <text evidence="2">The sequence shown here is derived from an EMBL/GenBank/DDBJ whole genome shotgun (WGS) entry which is preliminary data.</text>
</comment>
<feature type="compositionally biased region" description="Basic and acidic residues" evidence="1">
    <location>
        <begin position="89"/>
        <end position="98"/>
    </location>
</feature>
<evidence type="ECO:0000313" key="2">
    <source>
        <dbReference type="EMBL" id="EJK57678.1"/>
    </source>
</evidence>
<accession>K0RV54</accession>
<dbReference type="Proteomes" id="UP000266841">
    <property type="component" value="Unassembled WGS sequence"/>
</dbReference>
<proteinExistence type="predicted"/>
<evidence type="ECO:0000313" key="3">
    <source>
        <dbReference type="Proteomes" id="UP000266841"/>
    </source>
</evidence>
<dbReference type="AlphaFoldDB" id="K0RV54"/>
<name>K0RV54_THAOC</name>
<gene>
    <name evidence="2" type="ORF">THAOC_22249</name>
</gene>
<feature type="region of interest" description="Disordered" evidence="1">
    <location>
        <begin position="63"/>
        <end position="98"/>
    </location>
</feature>
<dbReference type="EMBL" id="AGNL01027372">
    <property type="protein sequence ID" value="EJK57678.1"/>
    <property type="molecule type" value="Genomic_DNA"/>
</dbReference>
<sequence>MLGDRERSAGEAKARVSLIFSAFMRTNERETATSGKTILKESVFADARRTAPILGFRRFGPWSSDLSHGVASGRSPSSLASRLARQAATHHEVDSRQE</sequence>